<dbReference type="RefSeq" id="WP_254417465.1">
    <property type="nucleotide sequence ID" value="NZ_BAAAJB010000011.1"/>
</dbReference>
<protein>
    <submittedName>
        <fullName evidence="3">Uncharacterized protein</fullName>
    </submittedName>
</protein>
<feature type="transmembrane region" description="Helical" evidence="2">
    <location>
        <begin position="6"/>
        <end position="24"/>
    </location>
</feature>
<keyword evidence="4" id="KW-1185">Reference proteome</keyword>
<sequence>MGDFILAAISPAAALFGVWIGSIMSRKQAIDNMLIQRKIEQDQNARKAIANTKFVLSEANPRRFHMSYNREVSPSLLTEWEASWKSTQRELIYADFSTPPGKTGKDSPISQLENKMTWLFHHLRCLSSDMQNHENASDAAKEANKNYDEALELINASLKAIDNVSNSIKK</sequence>
<feature type="coiled-coil region" evidence="1">
    <location>
        <begin position="123"/>
        <end position="153"/>
    </location>
</feature>
<keyword evidence="2" id="KW-1133">Transmembrane helix</keyword>
<organism evidence="3 4">
    <name type="scientific">Nocardiopsis exhalans</name>
    <dbReference type="NCBI Taxonomy" id="163604"/>
    <lineage>
        <taxon>Bacteria</taxon>
        <taxon>Bacillati</taxon>
        <taxon>Actinomycetota</taxon>
        <taxon>Actinomycetes</taxon>
        <taxon>Streptosporangiales</taxon>
        <taxon>Nocardiopsidaceae</taxon>
        <taxon>Nocardiopsis</taxon>
    </lineage>
</organism>
<evidence type="ECO:0000256" key="2">
    <source>
        <dbReference type="SAM" id="Phobius"/>
    </source>
</evidence>
<name>A0ABY5D526_9ACTN</name>
<keyword evidence="2" id="KW-0812">Transmembrane</keyword>
<evidence type="ECO:0000313" key="4">
    <source>
        <dbReference type="Proteomes" id="UP001055940"/>
    </source>
</evidence>
<keyword evidence="1" id="KW-0175">Coiled coil</keyword>
<evidence type="ECO:0000313" key="3">
    <source>
        <dbReference type="EMBL" id="USY17975.1"/>
    </source>
</evidence>
<reference evidence="3" key="1">
    <citation type="submission" date="2022-06" db="EMBL/GenBank/DDBJ databases">
        <authorList>
            <person name="Ping M."/>
        </authorList>
    </citation>
    <scope>NUCLEOTIDE SEQUENCE</scope>
    <source>
        <strain evidence="3">JCM11759T</strain>
    </source>
</reference>
<dbReference type="EMBL" id="CP099837">
    <property type="protein sequence ID" value="USY17975.1"/>
    <property type="molecule type" value="Genomic_DNA"/>
</dbReference>
<accession>A0ABY5D526</accession>
<keyword evidence="2" id="KW-0472">Membrane</keyword>
<gene>
    <name evidence="3" type="ORF">NE857_21915</name>
</gene>
<proteinExistence type="predicted"/>
<dbReference type="Proteomes" id="UP001055940">
    <property type="component" value="Chromosome"/>
</dbReference>
<evidence type="ECO:0000256" key="1">
    <source>
        <dbReference type="SAM" id="Coils"/>
    </source>
</evidence>